<sequence length="111" mass="12194">MSILRLEAAPHTAIDSQYIQSVDLTIINIGAEEYDVLFHGYNLFGVFHVNLFHLAAGAVTTIPDIMTGHMPFSLLLVTNINHYHTLGVNVAAYNSGALVALLTQENFTRSH</sequence>
<organism evidence="1 2">
    <name type="scientific">Paenibacillus darwinianus</name>
    <dbReference type="NCBI Taxonomy" id="1380763"/>
    <lineage>
        <taxon>Bacteria</taxon>
        <taxon>Bacillati</taxon>
        <taxon>Bacillota</taxon>
        <taxon>Bacilli</taxon>
        <taxon>Bacillales</taxon>
        <taxon>Paenibacillaceae</taxon>
        <taxon>Paenibacillus</taxon>
    </lineage>
</organism>
<evidence type="ECO:0000313" key="1">
    <source>
        <dbReference type="EMBL" id="EXX86388.1"/>
    </source>
</evidence>
<evidence type="ECO:0000313" key="2">
    <source>
        <dbReference type="Proteomes" id="UP000053750"/>
    </source>
</evidence>
<name>A0A9W5RZU4_9BACL</name>
<gene>
    <name evidence="1" type="ORF">BG53_06380</name>
</gene>
<accession>A0A9W5RZU4</accession>
<protein>
    <submittedName>
        <fullName evidence="1">Uncharacterized protein</fullName>
    </submittedName>
</protein>
<keyword evidence="2" id="KW-1185">Reference proteome</keyword>
<dbReference type="OrthoDB" id="2659446at2"/>
<dbReference type="RefSeq" id="WP_036584150.1">
    <property type="nucleotide sequence ID" value="NZ_KK082171.1"/>
</dbReference>
<dbReference type="EMBL" id="JFHU01000193">
    <property type="protein sequence ID" value="EXX86388.1"/>
    <property type="molecule type" value="Genomic_DNA"/>
</dbReference>
<reference evidence="1 2" key="1">
    <citation type="submission" date="2014-02" db="EMBL/GenBank/DDBJ databases">
        <title>Genome sequence of Paenibacillus darwinianus reveals adaptive mechanisms for survival in Antarctic soils.</title>
        <authorList>
            <person name="Dsouza M."/>
            <person name="Taylor M.W."/>
            <person name="Turner S.J."/>
            <person name="Aislabie J."/>
        </authorList>
    </citation>
    <scope>NUCLEOTIDE SEQUENCE [LARGE SCALE GENOMIC DNA]</scope>
    <source>
        <strain evidence="1 2">CE1</strain>
    </source>
</reference>
<comment type="caution">
    <text evidence="1">The sequence shown here is derived from an EMBL/GenBank/DDBJ whole genome shotgun (WGS) entry which is preliminary data.</text>
</comment>
<dbReference type="AlphaFoldDB" id="A0A9W5RZU4"/>
<dbReference type="Proteomes" id="UP000053750">
    <property type="component" value="Unassembled WGS sequence"/>
</dbReference>
<proteinExistence type="predicted"/>